<feature type="coiled-coil region" evidence="1">
    <location>
        <begin position="32"/>
        <end position="59"/>
    </location>
</feature>
<dbReference type="Proteomes" id="UP000435913">
    <property type="component" value="Segment"/>
</dbReference>
<evidence type="ECO:0000256" key="1">
    <source>
        <dbReference type="SAM" id="Coils"/>
    </source>
</evidence>
<dbReference type="EMBL" id="MN812722">
    <property type="protein sequence ID" value="QGZ13264.1"/>
    <property type="molecule type" value="Genomic_DNA"/>
</dbReference>
<name>A0A6B9J561_9CAUD</name>
<dbReference type="KEGG" id="vg:77925342"/>
<accession>A0A6B9J561</accession>
<keyword evidence="3" id="KW-1185">Reference proteome</keyword>
<evidence type="ECO:0000313" key="3">
    <source>
        <dbReference type="Proteomes" id="UP000435913"/>
    </source>
</evidence>
<organism evidence="2 3">
    <name type="scientific">Vibrio phage NF</name>
    <dbReference type="NCBI Taxonomy" id="2686202"/>
    <lineage>
        <taxon>Viruses</taxon>
        <taxon>Duplodnaviria</taxon>
        <taxon>Heunggongvirae</taxon>
        <taxon>Uroviricota</taxon>
        <taxon>Caudoviricetes</taxon>
        <taxon>Enfavirus</taxon>
        <taxon>Enfavirus NF</taxon>
    </lineage>
</organism>
<dbReference type="GeneID" id="77925342"/>
<dbReference type="RefSeq" id="YP_010649782.1">
    <property type="nucleotide sequence ID" value="NC_070773.1"/>
</dbReference>
<evidence type="ECO:0000313" key="2">
    <source>
        <dbReference type="EMBL" id="QGZ13264.1"/>
    </source>
</evidence>
<protein>
    <submittedName>
        <fullName evidence="2">Coil containing protein</fullName>
    </submittedName>
</protein>
<proteinExistence type="predicted"/>
<keyword evidence="1" id="KW-0175">Coiled coil</keyword>
<reference evidence="2" key="1">
    <citation type="submission" date="2019-12" db="EMBL/GenBank/DDBJ databases">
        <title>Isolation and complete genomic sequence of bacteriophage NF: A novel Vibrio alginolyticus phage isolated from the coastal water of Qingdao, China.</title>
        <authorList>
            <person name="Zhang X."/>
        </authorList>
    </citation>
    <scope>NUCLEOTIDE SEQUENCE [LARGE SCALE GENOMIC DNA]</scope>
</reference>
<sequence length="160" mass="17861">MSKVIIGKVGGEEWVGTNDGGVGRLLFKLQESEEVFDNSERLRKENQRLTADMKNAISLMSPSWQHASSKEPDLITRYVTMAESQFKKKNKEIDRLTTIATKHETRADELYEALESLINAVKNNTGNEPSLSCYHKAIDDAVDTLDKSRIGAEKGDGICN</sequence>